<dbReference type="Gene3D" id="1.25.40.710">
    <property type="match status" value="1"/>
</dbReference>
<proteinExistence type="inferred from homology"/>
<dbReference type="PANTHER" id="PTHR43806:SF14">
    <property type="entry name" value="TRIPEPTIDYL-PEPTIDASE 2"/>
    <property type="match status" value="1"/>
</dbReference>
<dbReference type="Pfam" id="PF12580">
    <property type="entry name" value="TPPII"/>
    <property type="match status" value="1"/>
</dbReference>
<keyword evidence="7 10" id="KW-0378">Hydrolase</keyword>
<dbReference type="CDD" id="cd04857">
    <property type="entry name" value="Peptidases_S8_Tripeptidyl_Aminopeptidase_II"/>
    <property type="match status" value="1"/>
</dbReference>
<dbReference type="InterPro" id="IPR050131">
    <property type="entry name" value="Peptidase_S8_subtilisin-like"/>
</dbReference>
<evidence type="ECO:0000256" key="3">
    <source>
        <dbReference type="ARBA" id="ARBA00012462"/>
    </source>
</evidence>
<feature type="active site" description="Charge relay system" evidence="10">
    <location>
        <position position="44"/>
    </location>
</feature>
<dbReference type="InterPro" id="IPR048383">
    <property type="entry name" value="TPPII_Ig-like-1"/>
</dbReference>
<dbReference type="InterPro" id="IPR048384">
    <property type="entry name" value="TPPII_GBD"/>
</dbReference>
<keyword evidence="8 10" id="KW-0720">Serine protease</keyword>
<dbReference type="Pfam" id="PF12583">
    <property type="entry name" value="TPPII_C"/>
    <property type="match status" value="1"/>
</dbReference>
<dbReference type="OMA" id="SLRDFQC"/>
<feature type="domain" description="Tripeptidyl-peptidase II galactose-binding" evidence="16">
    <location>
        <begin position="657"/>
        <end position="745"/>
    </location>
</feature>
<dbReference type="GO" id="GO:0008240">
    <property type="term" value="F:tripeptidyl-peptidase activity"/>
    <property type="evidence" value="ECO:0000318"/>
    <property type="project" value="GO_Central"/>
</dbReference>
<dbReference type="InterPro" id="IPR036852">
    <property type="entry name" value="Peptidase_S8/S53_dom_sf"/>
</dbReference>
<dbReference type="GO" id="GO:0004252">
    <property type="term" value="F:serine-type endopeptidase activity"/>
    <property type="evidence" value="ECO:0007669"/>
    <property type="project" value="UniProtKB-UniRule"/>
</dbReference>
<dbReference type="FunCoup" id="F6ZRN0">
    <property type="interactions" value="978"/>
</dbReference>
<dbReference type="PANTHER" id="PTHR43806">
    <property type="entry name" value="PEPTIDASE S8"/>
    <property type="match status" value="1"/>
</dbReference>
<keyword evidence="18" id="KW-1185">Reference proteome</keyword>
<evidence type="ECO:0000313" key="17">
    <source>
        <dbReference type="Ensembl" id="ENSCINP00000016248.3"/>
    </source>
</evidence>
<feature type="domain" description="Tripeptidyl peptidase II second Ig-like" evidence="13">
    <location>
        <begin position="780"/>
        <end position="964"/>
    </location>
</feature>
<dbReference type="EC" id="3.4.14.10" evidence="3"/>
<feature type="compositionally biased region" description="Basic residues" evidence="11">
    <location>
        <begin position="1015"/>
        <end position="1024"/>
    </location>
</feature>
<dbReference type="PROSITE" id="PS51892">
    <property type="entry name" value="SUBTILASE"/>
    <property type="match status" value="1"/>
</dbReference>
<evidence type="ECO:0000259" key="14">
    <source>
        <dbReference type="Pfam" id="PF12583"/>
    </source>
</evidence>
<reference evidence="17" key="4">
    <citation type="submission" date="2025-09" db="UniProtKB">
        <authorList>
            <consortium name="Ensembl"/>
        </authorList>
    </citation>
    <scope>IDENTIFICATION</scope>
</reference>
<dbReference type="Gene3D" id="3.40.50.200">
    <property type="entry name" value="Peptidase S8/S53 domain"/>
    <property type="match status" value="2"/>
</dbReference>
<dbReference type="InterPro" id="IPR015500">
    <property type="entry name" value="Peptidase_S8_subtilisin-rel"/>
</dbReference>
<protein>
    <recommendedName>
        <fullName evidence="4">Tripeptidyl-peptidase 2</fullName>
        <ecNumber evidence="3">3.4.14.10</ecNumber>
    </recommendedName>
    <alternativeName>
        <fullName evidence="9">Tripeptidyl aminopeptidase</fullName>
    </alternativeName>
</protein>
<dbReference type="Pfam" id="PF00082">
    <property type="entry name" value="Peptidase_S8"/>
    <property type="match status" value="1"/>
</dbReference>
<organism evidence="17 18">
    <name type="scientific">Ciona intestinalis</name>
    <name type="common">Transparent sea squirt</name>
    <name type="synonym">Ascidia intestinalis</name>
    <dbReference type="NCBI Taxonomy" id="7719"/>
    <lineage>
        <taxon>Eukaryota</taxon>
        <taxon>Metazoa</taxon>
        <taxon>Chordata</taxon>
        <taxon>Tunicata</taxon>
        <taxon>Ascidiacea</taxon>
        <taxon>Phlebobranchia</taxon>
        <taxon>Cionidae</taxon>
        <taxon>Ciona</taxon>
    </lineage>
</organism>
<dbReference type="InterPro" id="IPR046940">
    <property type="entry name" value="TPPII_Ig-like_sf"/>
</dbReference>
<evidence type="ECO:0000256" key="10">
    <source>
        <dbReference type="PROSITE-ProRule" id="PRU01240"/>
    </source>
</evidence>
<reference evidence="17" key="2">
    <citation type="journal article" date="2008" name="Genome Biol.">
        <title>Improved genome assembly and evidence-based global gene model set for the chordate Ciona intestinalis: new insight into intron and operon populations.</title>
        <authorList>
            <person name="Satou Y."/>
            <person name="Mineta K."/>
            <person name="Ogasawara M."/>
            <person name="Sasakura Y."/>
            <person name="Shoguchi E."/>
            <person name="Ueno K."/>
            <person name="Yamada L."/>
            <person name="Matsumoto J."/>
            <person name="Wasserscheid J."/>
            <person name="Dewar K."/>
            <person name="Wiley G.B."/>
            <person name="Macmil S.L."/>
            <person name="Roe B.A."/>
            <person name="Zeller R.W."/>
            <person name="Hastings K.E."/>
            <person name="Lemaire P."/>
            <person name="Lindquist E."/>
            <person name="Endo T."/>
            <person name="Hotta K."/>
            <person name="Inaba K."/>
        </authorList>
    </citation>
    <scope>NUCLEOTIDE SEQUENCE [LARGE SCALE GENOMIC DNA]</scope>
    <source>
        <strain evidence="17">wild type</strain>
    </source>
</reference>
<accession>F6ZRN0</accession>
<dbReference type="InterPro" id="IPR022229">
    <property type="entry name" value="TPPII_Ig-like-2"/>
</dbReference>
<reference evidence="18" key="1">
    <citation type="journal article" date="2002" name="Science">
        <title>The draft genome of Ciona intestinalis: insights into chordate and vertebrate origins.</title>
        <authorList>
            <person name="Dehal P."/>
            <person name="Satou Y."/>
            <person name="Campbell R.K."/>
            <person name="Chapman J."/>
            <person name="Degnan B."/>
            <person name="De Tomaso A."/>
            <person name="Davidson B."/>
            <person name="Di Gregorio A."/>
            <person name="Gelpke M."/>
            <person name="Goodstein D.M."/>
            <person name="Harafuji N."/>
            <person name="Hastings K.E."/>
            <person name="Ho I."/>
            <person name="Hotta K."/>
            <person name="Huang W."/>
            <person name="Kawashima T."/>
            <person name="Lemaire P."/>
            <person name="Martinez D."/>
            <person name="Meinertzhagen I.A."/>
            <person name="Necula S."/>
            <person name="Nonaka M."/>
            <person name="Putnam N."/>
            <person name="Rash S."/>
            <person name="Saiga H."/>
            <person name="Satake M."/>
            <person name="Terry A."/>
            <person name="Yamada L."/>
            <person name="Wang H.G."/>
            <person name="Awazu S."/>
            <person name="Azumi K."/>
            <person name="Boore J."/>
            <person name="Branno M."/>
            <person name="Chin-Bow S."/>
            <person name="DeSantis R."/>
            <person name="Doyle S."/>
            <person name="Francino P."/>
            <person name="Keys D.N."/>
            <person name="Haga S."/>
            <person name="Hayashi H."/>
            <person name="Hino K."/>
            <person name="Imai K.S."/>
            <person name="Inaba K."/>
            <person name="Kano S."/>
            <person name="Kobayashi K."/>
            <person name="Kobayashi M."/>
            <person name="Lee B.I."/>
            <person name="Makabe K.W."/>
            <person name="Manohar C."/>
            <person name="Matassi G."/>
            <person name="Medina M."/>
            <person name="Mochizuki Y."/>
            <person name="Mount S."/>
            <person name="Morishita T."/>
            <person name="Miura S."/>
            <person name="Nakayama A."/>
            <person name="Nishizaka S."/>
            <person name="Nomoto H."/>
            <person name="Ohta F."/>
            <person name="Oishi K."/>
            <person name="Rigoutsos I."/>
            <person name="Sano M."/>
            <person name="Sasaki A."/>
            <person name="Sasakura Y."/>
            <person name="Shoguchi E."/>
            <person name="Shin-i T."/>
            <person name="Spagnuolo A."/>
            <person name="Stainier D."/>
            <person name="Suzuki M.M."/>
            <person name="Tassy O."/>
            <person name="Takatori N."/>
            <person name="Tokuoka M."/>
            <person name="Yagi K."/>
            <person name="Yoshizaki F."/>
            <person name="Wada S."/>
            <person name="Zhang C."/>
            <person name="Hyatt P.D."/>
            <person name="Larimer F."/>
            <person name="Detter C."/>
            <person name="Doggett N."/>
            <person name="Glavina T."/>
            <person name="Hawkins T."/>
            <person name="Richardson P."/>
            <person name="Lucas S."/>
            <person name="Kohara Y."/>
            <person name="Levine M."/>
            <person name="Satoh N."/>
            <person name="Rokhsar D.S."/>
        </authorList>
    </citation>
    <scope>NUCLEOTIDE SEQUENCE [LARGE SCALE GENOMIC DNA]</scope>
</reference>
<evidence type="ECO:0000259" key="13">
    <source>
        <dbReference type="Pfam" id="PF12580"/>
    </source>
</evidence>
<dbReference type="PROSITE" id="PS00138">
    <property type="entry name" value="SUBTILASE_SER"/>
    <property type="match status" value="1"/>
</dbReference>
<dbReference type="GO" id="GO:0004177">
    <property type="term" value="F:aminopeptidase activity"/>
    <property type="evidence" value="ECO:0007669"/>
    <property type="project" value="UniProtKB-KW"/>
</dbReference>
<dbReference type="AlphaFoldDB" id="F6ZRN0"/>
<dbReference type="GeneTree" id="ENSGT00390000014623"/>
<dbReference type="SUPFAM" id="SSF52743">
    <property type="entry name" value="Subtilisin-like"/>
    <property type="match status" value="1"/>
</dbReference>
<dbReference type="InterPro" id="IPR022232">
    <property type="entry name" value="TPPII_C_art"/>
</dbReference>
<feature type="region of interest" description="Disordered" evidence="11">
    <location>
        <begin position="1014"/>
        <end position="1034"/>
    </location>
</feature>
<evidence type="ECO:0000256" key="2">
    <source>
        <dbReference type="ARBA" id="ARBA00011073"/>
    </source>
</evidence>
<dbReference type="InterPro" id="IPR034051">
    <property type="entry name" value="TPP_II_domain"/>
</dbReference>
<dbReference type="EMBL" id="EAAA01000277">
    <property type="status" value="NOT_ANNOTATED_CDS"/>
    <property type="molecule type" value="Genomic_DNA"/>
</dbReference>
<evidence type="ECO:0000256" key="7">
    <source>
        <dbReference type="ARBA" id="ARBA00022801"/>
    </source>
</evidence>
<dbReference type="STRING" id="7719.ENSCINP00000016248"/>
<feature type="domain" description="Tripeptidyl-peptidase II first Ig-like" evidence="15">
    <location>
        <begin position="523"/>
        <end position="637"/>
    </location>
</feature>
<sequence length="1270" mass="140160">TMKSVIDTDFPIHCMVPKKEIGALNFLNKYPDYNGQGITIAILDTGVDPGALGLQETPDGRPKIIDIIDTTGSGDVDMSVVVTPDEDGCVQGLTGRKLKIPTSWNNPNGKFNIGIKNLHQIFPKGLKDRLTKEDKEIGWERSHKLKTAMAMAKLNDFIANDNDSLPDKKMQKENLQAAVDFLDKVDKNWSDPGPVADCIVFHDGNTFQACVDISLCGDLQSAPLLTSYSESQKFATISRAAMLNYSVNIYEEGKVLCIVANGGSHGTHVAAITAGYFPEEPERNGLAPGAQIVAIKIGDSRLATMETGTGIIRGITEAVKHGCHLANLSYGEASHWPGSGKICEVMDQAVTKHNLIIVSSAGNNGPCLSTVGSPGGTTENIIGVGAWVSSEMMTAEYSMTEKLPSNQYTWSSRGPCTNGALGVSISAPGGAITSVPNWTLQGSQLMNGTSMSSPNACGAIALILSGLKGRDISYTPYSIRRALENTAFKQENVEIFAQGFGLVQVNECFDYLTKYADFPDNKISFTVSLPKNKKGVYLRSMEEASVAHTVFVTVEPKYHHTAGPEEKIDFRCHMAVCSSQPWVVVPTHFELMNMARGFSIKVDPRGLPPGAHFAQVQGFDTQSPHRGPLFSVPVTVIKMETVQKSLEYKKNVDNQVFKPGQISRHFIQVPEGATWAELRMFNHSKEQSSRFVLHCIQLHEQRAFREHEFYKFVTIISSSSTEQAFPVQGGMCLELCVARWWSNIGDVSVSYNVEFHGVNPSDKFITMHAVDGIHRLELKSLLLEEISPTVSLKHIVQPVRPVEHNIRPLTSRDMLLGEKPIYEMVNTYNVHMTKATDVIISFPIMSDLLYENEYNSQLWLLFNSNKCLVAAGDAYPDHYGCKLEKGEYTVRLQVTQESREALQRLKDAAMSVKCKLPSAITLDVLSTHRDALMGGTRMNSTISPGCTLPVYIAPIPDDKIPKNCCSGHYLTGCLSLAKGELGKKAEKFCRKRQGKSAQVTYPFNYVLIDQPTKTKSTKGNKKSGKVGQLAKSNVEKSNEDMRDLQITCMTKYEQVDFFDKLVGEWPDHIPVYLAKLQVLEAAKTRDENLDEIIGIANDVIMRINAESLAAKLGIKIDPRADAAATKSETEKQKNFMISALVYKGCALADKIIQLNQKHGKPGDHEDGAEGDQENEVGNAMLGDLKSTYEQLLMFADITDTKVLPFIYKHAMALELYGTAAKTLLRQLDDKTLKETDLKLIEVCRLLEWNHIAQHIENCLPVKYPSSYIPF</sequence>
<dbReference type="Gene3D" id="2.60.40.3170">
    <property type="match status" value="1"/>
</dbReference>
<keyword evidence="6 10" id="KW-0645">Protease</keyword>
<evidence type="ECO:0000256" key="4">
    <source>
        <dbReference type="ARBA" id="ARBA00020244"/>
    </source>
</evidence>
<gene>
    <name evidence="17" type="primary">LOC100177474</name>
</gene>
<evidence type="ECO:0000259" key="15">
    <source>
        <dbReference type="Pfam" id="PF21223"/>
    </source>
</evidence>
<dbReference type="InterPro" id="IPR023828">
    <property type="entry name" value="Peptidase_S8_Ser-AS"/>
</dbReference>
<dbReference type="Ensembl" id="ENSCINT00000016248.3">
    <property type="protein sequence ID" value="ENSCINP00000016248.3"/>
    <property type="gene ID" value="ENSCING00000007942.3"/>
</dbReference>
<evidence type="ECO:0000256" key="8">
    <source>
        <dbReference type="ARBA" id="ARBA00022825"/>
    </source>
</evidence>
<evidence type="ECO:0000259" key="16">
    <source>
        <dbReference type="Pfam" id="PF21316"/>
    </source>
</evidence>
<evidence type="ECO:0000256" key="5">
    <source>
        <dbReference type="ARBA" id="ARBA00022438"/>
    </source>
</evidence>
<name>F6ZRN0_CIOIN</name>
<evidence type="ECO:0000256" key="11">
    <source>
        <dbReference type="SAM" id="MobiDB-lite"/>
    </source>
</evidence>
<evidence type="ECO:0000256" key="6">
    <source>
        <dbReference type="ARBA" id="ARBA00022670"/>
    </source>
</evidence>
<dbReference type="FunFam" id="3.40.50.200:FF:000003">
    <property type="entry name" value="Tripeptidyl peptidase 2"/>
    <property type="match status" value="1"/>
</dbReference>
<dbReference type="Gene3D" id="6.10.250.3080">
    <property type="match status" value="1"/>
</dbReference>
<feature type="active site" description="Charge relay system" evidence="10">
    <location>
        <position position="450"/>
    </location>
</feature>
<dbReference type="Proteomes" id="UP000008144">
    <property type="component" value="Chromosome 1"/>
</dbReference>
<evidence type="ECO:0000256" key="1">
    <source>
        <dbReference type="ARBA" id="ARBA00001910"/>
    </source>
</evidence>
<reference evidence="17" key="3">
    <citation type="submission" date="2025-08" db="UniProtKB">
        <authorList>
            <consortium name="Ensembl"/>
        </authorList>
    </citation>
    <scope>IDENTIFICATION</scope>
</reference>
<dbReference type="PRINTS" id="PR00723">
    <property type="entry name" value="SUBTILISIN"/>
</dbReference>
<evidence type="ECO:0000313" key="18">
    <source>
        <dbReference type="Proteomes" id="UP000008144"/>
    </source>
</evidence>
<evidence type="ECO:0000259" key="12">
    <source>
        <dbReference type="Pfam" id="PF00082"/>
    </source>
</evidence>
<feature type="domain" description="Peptidase S8/S53" evidence="12">
    <location>
        <begin position="35"/>
        <end position="501"/>
    </location>
</feature>
<dbReference type="Pfam" id="PF21223">
    <property type="entry name" value="TPPII_Ig-like-1"/>
    <property type="match status" value="1"/>
</dbReference>
<feature type="active site" description="Charge relay system" evidence="10">
    <location>
        <position position="265"/>
    </location>
</feature>
<dbReference type="GO" id="GO:0006508">
    <property type="term" value="P:proteolysis"/>
    <property type="evidence" value="ECO:0007669"/>
    <property type="project" value="UniProtKB-KW"/>
</dbReference>
<dbReference type="Pfam" id="PF21316">
    <property type="entry name" value="TPPII_GBD"/>
    <property type="match status" value="1"/>
</dbReference>
<dbReference type="GO" id="GO:0005829">
    <property type="term" value="C:cytosol"/>
    <property type="evidence" value="ECO:0000318"/>
    <property type="project" value="GO_Central"/>
</dbReference>
<dbReference type="InParanoid" id="F6ZRN0"/>
<dbReference type="InterPro" id="IPR000209">
    <property type="entry name" value="Peptidase_S8/S53_dom"/>
</dbReference>
<comment type="catalytic activity">
    <reaction evidence="1">
        <text>Release of an N-terminal tripeptide from a polypeptide.</text>
        <dbReference type="EC" id="3.4.14.10"/>
    </reaction>
</comment>
<comment type="similarity">
    <text evidence="2 10">Belongs to the peptidase S8 family.</text>
</comment>
<evidence type="ECO:0000256" key="9">
    <source>
        <dbReference type="ARBA" id="ARBA00032232"/>
    </source>
</evidence>
<dbReference type="InterPro" id="IPR046939">
    <property type="entry name" value="TPPII_C_sf"/>
</dbReference>
<keyword evidence="5" id="KW-0031">Aminopeptidase</keyword>
<feature type="domain" description="Tripeptidyl peptidase II C-terminal" evidence="14">
    <location>
        <begin position="1030"/>
        <end position="1085"/>
    </location>
</feature>